<proteinExistence type="predicted"/>
<keyword evidence="2" id="KW-1185">Reference proteome</keyword>
<dbReference type="EMBL" id="MAGO01000004">
    <property type="protein sequence ID" value="OCC15640.1"/>
    <property type="molecule type" value="Genomic_DNA"/>
</dbReference>
<dbReference type="Proteomes" id="UP000093080">
    <property type="component" value="Unassembled WGS sequence"/>
</dbReference>
<reference evidence="1 2" key="1">
    <citation type="submission" date="2016-06" db="EMBL/GenBank/DDBJ databases">
        <title>Respiratory ammonification of nitrate coupled to the oxidation of elemental sulfur in deep-sea autotrophic thermophilic bacteria.</title>
        <authorList>
            <person name="Slobodkina G.B."/>
            <person name="Mardanov A.V."/>
            <person name="Ravin N.V."/>
            <person name="Frolova A.A."/>
            <person name="Viryasiv M.B."/>
            <person name="Chernyh N.A."/>
            <person name="Bonch-Osmolovskaya E.A."/>
            <person name="Slobodkin A.I."/>
        </authorList>
    </citation>
    <scope>NUCLEOTIDE SEQUENCE [LARGE SCALE GENOMIC DNA]</scope>
    <source>
        <strain evidence="1 2">S69</strain>
    </source>
</reference>
<sequence length="46" mass="5464">MANCQKRARGVLLMERSLSRYTSVRESDDKKINKRLRINAEHTRTM</sequence>
<name>A0A1B9F6W6_9BACT</name>
<protein>
    <submittedName>
        <fullName evidence="1">Uncharacterized protein</fullName>
    </submittedName>
</protein>
<evidence type="ECO:0000313" key="2">
    <source>
        <dbReference type="Proteomes" id="UP000093080"/>
    </source>
</evidence>
<dbReference type="AlphaFoldDB" id="A0A1B9F6W6"/>
<evidence type="ECO:0000313" key="1">
    <source>
        <dbReference type="EMBL" id="OCC15640.1"/>
    </source>
</evidence>
<organism evidence="1 2">
    <name type="scientific">Dissulfuribacter thermophilus</name>
    <dbReference type="NCBI Taxonomy" id="1156395"/>
    <lineage>
        <taxon>Bacteria</taxon>
        <taxon>Pseudomonadati</taxon>
        <taxon>Thermodesulfobacteriota</taxon>
        <taxon>Dissulfuribacteria</taxon>
        <taxon>Dissulfuribacterales</taxon>
        <taxon>Dissulfuribacteraceae</taxon>
        <taxon>Dissulfuribacter</taxon>
    </lineage>
</organism>
<accession>A0A1B9F6W6</accession>
<gene>
    <name evidence="1" type="ORF">DBT_0991</name>
</gene>
<comment type="caution">
    <text evidence="1">The sequence shown here is derived from an EMBL/GenBank/DDBJ whole genome shotgun (WGS) entry which is preliminary data.</text>
</comment>